<dbReference type="EMBL" id="CP001287">
    <property type="protein sequence ID" value="ACK66469.1"/>
    <property type="molecule type" value="Genomic_DNA"/>
</dbReference>
<dbReference type="InterPro" id="IPR001107">
    <property type="entry name" value="Band_7"/>
</dbReference>
<gene>
    <name evidence="8" type="ordered locus">PCC8801_2459</name>
</gene>
<dbReference type="GO" id="GO:0005886">
    <property type="term" value="C:plasma membrane"/>
    <property type="evidence" value="ECO:0007669"/>
    <property type="project" value="TreeGrafter"/>
</dbReference>
<dbReference type="InterPro" id="IPR027705">
    <property type="entry name" value="Flotillin_fam"/>
</dbReference>
<keyword evidence="3" id="KW-1003">Cell membrane</keyword>
<keyword evidence="6" id="KW-1133">Transmembrane helix</keyword>
<dbReference type="InterPro" id="IPR036013">
    <property type="entry name" value="Band_7/SPFH_dom_sf"/>
</dbReference>
<evidence type="ECO:0000256" key="2">
    <source>
        <dbReference type="ARBA" id="ARBA00007161"/>
    </source>
</evidence>
<protein>
    <submittedName>
        <fullName evidence="8">Band 7 protein</fullName>
    </submittedName>
</protein>
<dbReference type="SUPFAM" id="SSF117892">
    <property type="entry name" value="Band 7/SPFH domain"/>
    <property type="match status" value="1"/>
</dbReference>
<organism evidence="8 9">
    <name type="scientific">Rippkaea orientalis (strain PCC 8801 / RF-1)</name>
    <name type="common">Cyanothece sp. (strain PCC 8801)</name>
    <dbReference type="NCBI Taxonomy" id="41431"/>
    <lineage>
        <taxon>Bacteria</taxon>
        <taxon>Bacillati</taxon>
        <taxon>Cyanobacteriota</taxon>
        <taxon>Cyanophyceae</taxon>
        <taxon>Oscillatoriophycideae</taxon>
        <taxon>Chroococcales</taxon>
        <taxon>Aphanothecaceae</taxon>
        <taxon>Rippkaea</taxon>
        <taxon>Rippkaea orientalis</taxon>
    </lineage>
</organism>
<dbReference type="RefSeq" id="WP_012595736.1">
    <property type="nucleotide sequence ID" value="NC_011726.1"/>
</dbReference>
<keyword evidence="6" id="KW-0812">Transmembrane</keyword>
<reference evidence="9" key="1">
    <citation type="journal article" date="2011" name="MBio">
        <title>Novel metabolic attributes of the genus Cyanothece, comprising a group of unicellular nitrogen-fixing Cyanobacteria.</title>
        <authorList>
            <person name="Bandyopadhyay A."/>
            <person name="Elvitigala T."/>
            <person name="Welsh E."/>
            <person name="Stockel J."/>
            <person name="Liberton M."/>
            <person name="Min H."/>
            <person name="Sherman L.A."/>
            <person name="Pakrasi H.B."/>
        </authorList>
    </citation>
    <scope>NUCLEOTIDE SEQUENCE [LARGE SCALE GENOMIC DNA]</scope>
    <source>
        <strain evidence="9">PCC 8801</strain>
    </source>
</reference>
<evidence type="ECO:0000313" key="8">
    <source>
        <dbReference type="EMBL" id="ACK66469.1"/>
    </source>
</evidence>
<feature type="transmembrane region" description="Helical" evidence="6">
    <location>
        <begin position="44"/>
        <end position="68"/>
    </location>
</feature>
<keyword evidence="9" id="KW-1185">Reference proteome</keyword>
<dbReference type="STRING" id="41431.PCC8801_2459"/>
<evidence type="ECO:0000256" key="6">
    <source>
        <dbReference type="SAM" id="Phobius"/>
    </source>
</evidence>
<proteinExistence type="inferred from homology"/>
<feature type="coiled-coil region" evidence="5">
    <location>
        <begin position="263"/>
        <end position="424"/>
    </location>
</feature>
<evidence type="ECO:0000256" key="5">
    <source>
        <dbReference type="SAM" id="Coils"/>
    </source>
</evidence>
<evidence type="ECO:0000259" key="7">
    <source>
        <dbReference type="Pfam" id="PF01145"/>
    </source>
</evidence>
<accession>B7K3S9</accession>
<dbReference type="Proteomes" id="UP000008204">
    <property type="component" value="Chromosome"/>
</dbReference>
<dbReference type="AlphaFoldDB" id="B7K3S9"/>
<keyword evidence="4 6" id="KW-0472">Membrane</keyword>
<dbReference type="PANTHER" id="PTHR13806">
    <property type="entry name" value="FLOTILLIN-RELATED"/>
    <property type="match status" value="1"/>
</dbReference>
<dbReference type="eggNOG" id="COG2268">
    <property type="taxonomic scope" value="Bacteria"/>
</dbReference>
<dbReference type="KEGG" id="cyp:PCC8801_2459"/>
<evidence type="ECO:0000256" key="4">
    <source>
        <dbReference type="ARBA" id="ARBA00023136"/>
    </source>
</evidence>
<dbReference type="Pfam" id="PF01145">
    <property type="entry name" value="Band_7"/>
    <property type="match status" value="1"/>
</dbReference>
<dbReference type="Gene3D" id="3.30.479.30">
    <property type="entry name" value="Band 7 domain"/>
    <property type="match status" value="1"/>
</dbReference>
<evidence type="ECO:0000313" key="9">
    <source>
        <dbReference type="Proteomes" id="UP000008204"/>
    </source>
</evidence>
<dbReference type="GO" id="GO:0012505">
    <property type="term" value="C:endomembrane system"/>
    <property type="evidence" value="ECO:0007669"/>
    <property type="project" value="UniProtKB-SubCell"/>
</dbReference>
<dbReference type="HOGENOM" id="CLU_394190_0_0_3"/>
<comment type="subcellular location">
    <subcellularLocation>
        <location evidence="1">Cell membrane</location>
    </subcellularLocation>
</comment>
<evidence type="ECO:0000256" key="1">
    <source>
        <dbReference type="ARBA" id="ARBA00004236"/>
    </source>
</evidence>
<sequence>MNPQLELNLIRKFSLKQPQTTYLEVASTEVQTPYLAQIPANSNFGWLIPAGIISGSIITVVIVTYLMFAKFYRVCNTNEAFVISGPTRDKQVITRSTLFFPGFETITIVSLNQVTVSVVRGHTVEKPLRTKDFLKAVFNGSLQVRVNPDQDSIRNAAMLLGTGKKGEKEILVGEEEIKKRVNDILEGHLRDAASQANLGELQGSVETVTNHLKSKVEPDLARYGLQLLNIAITNIDELNHYNPDNYLDIQAVVTRESIVQQNKKELEKVQEETKTEIALLKLQETQKQLAAERELRQKQLENTLQIEQMTAANERQVLEVRETERATQELIKVRKEQEIQEGMIISEQELQERQIQQKEALESAEIAKGIAINQKNQELANAEKHLIESQKEVALAATDKETAIKTAEEERQKAIARIKAEQNKDTALIAQKGELEQQKLKAENEKVMALQLAEAIKIKAAAELDKSLKEAEGEKAKISAQNTLSIKALTVQLAEEHLEKLIIVLPQIMAALAPQPGILGNNPIILAGTQDGENGDPTKLLLATSGLTILTKILQNPAVMNWGQQLMKGLDSEAPLDQNGVIKFLQDNPEILHQLTNSKAE</sequence>
<dbReference type="OrthoDB" id="416608at2"/>
<feature type="domain" description="Band 7" evidence="7">
    <location>
        <begin position="76"/>
        <end position="263"/>
    </location>
</feature>
<comment type="similarity">
    <text evidence="2">Belongs to the band 7/mec-2 family. Flotillin subfamily.</text>
</comment>
<evidence type="ECO:0000256" key="3">
    <source>
        <dbReference type="ARBA" id="ARBA00022475"/>
    </source>
</evidence>
<name>B7K3S9_RIPO1</name>
<dbReference type="PANTHER" id="PTHR13806:SF31">
    <property type="entry name" value="FLOTILLIN-LIKE PROTEIN 1-RELATED"/>
    <property type="match status" value="1"/>
</dbReference>
<keyword evidence="5" id="KW-0175">Coiled coil</keyword>